<organism evidence="11 12">
    <name type="scientific">Diploscapter pachys</name>
    <dbReference type="NCBI Taxonomy" id="2018661"/>
    <lineage>
        <taxon>Eukaryota</taxon>
        <taxon>Metazoa</taxon>
        <taxon>Ecdysozoa</taxon>
        <taxon>Nematoda</taxon>
        <taxon>Chromadorea</taxon>
        <taxon>Rhabditida</taxon>
        <taxon>Rhabditina</taxon>
        <taxon>Rhabditomorpha</taxon>
        <taxon>Rhabditoidea</taxon>
        <taxon>Rhabditidae</taxon>
        <taxon>Diploscapter</taxon>
    </lineage>
</organism>
<dbReference type="Proteomes" id="UP000218231">
    <property type="component" value="Unassembled WGS sequence"/>
</dbReference>
<dbReference type="Gene3D" id="1.10.357.110">
    <property type="entry name" value="Vacuolar protein sorting-associated protein 53, C-terminus"/>
    <property type="match status" value="1"/>
</dbReference>
<feature type="domain" description="Vps53 C-terminal" evidence="10">
    <location>
        <begin position="635"/>
        <end position="719"/>
    </location>
</feature>
<comment type="caution">
    <text evidence="11">The sequence shown here is derived from an EMBL/GenBank/DDBJ whole genome shotgun (WGS) entry which is preliminary data.</text>
</comment>
<keyword evidence="12" id="KW-1185">Reference proteome</keyword>
<feature type="coiled-coil region" evidence="8">
    <location>
        <begin position="54"/>
        <end position="141"/>
    </location>
</feature>
<dbReference type="STRING" id="2018661.A0A2A2LAN5"/>
<accession>A0A2A2LAN5</accession>
<evidence type="ECO:0000256" key="1">
    <source>
        <dbReference type="ARBA" id="ARBA00004150"/>
    </source>
</evidence>
<evidence type="ECO:0000259" key="9">
    <source>
        <dbReference type="Pfam" id="PF04100"/>
    </source>
</evidence>
<dbReference type="Pfam" id="PF16854">
    <property type="entry name" value="VPS53_C"/>
    <property type="match status" value="1"/>
</dbReference>
<dbReference type="Pfam" id="PF04100">
    <property type="entry name" value="Vps53_N"/>
    <property type="match status" value="1"/>
</dbReference>
<dbReference type="GO" id="GO:0005829">
    <property type="term" value="C:cytosol"/>
    <property type="evidence" value="ECO:0007669"/>
    <property type="project" value="GOC"/>
</dbReference>
<evidence type="ECO:0000313" key="12">
    <source>
        <dbReference type="Proteomes" id="UP000218231"/>
    </source>
</evidence>
<reference evidence="11 12" key="1">
    <citation type="journal article" date="2017" name="Curr. Biol.">
        <title>Genome architecture and evolution of a unichromosomal asexual nematode.</title>
        <authorList>
            <person name="Fradin H."/>
            <person name="Zegar C."/>
            <person name="Gutwein M."/>
            <person name="Lucas J."/>
            <person name="Kovtun M."/>
            <person name="Corcoran D."/>
            <person name="Baugh L.R."/>
            <person name="Kiontke K."/>
            <person name="Gunsalus K."/>
            <person name="Fitch D.H."/>
            <person name="Piano F."/>
        </authorList>
    </citation>
    <scope>NUCLEOTIDE SEQUENCE [LARGE SCALE GENOMIC DNA]</scope>
    <source>
        <strain evidence="11">PF1309</strain>
    </source>
</reference>
<dbReference type="OrthoDB" id="10261632at2759"/>
<feature type="domain" description="Vps53 N-terminal" evidence="9">
    <location>
        <begin position="38"/>
        <end position="395"/>
    </location>
</feature>
<evidence type="ECO:0000256" key="4">
    <source>
        <dbReference type="ARBA" id="ARBA00014103"/>
    </source>
</evidence>
<protein>
    <recommendedName>
        <fullName evidence="4">Vacuolar protein sorting-associated protein 53 homolog</fullName>
    </recommendedName>
</protein>
<evidence type="ECO:0000256" key="8">
    <source>
        <dbReference type="SAM" id="Coils"/>
    </source>
</evidence>
<dbReference type="GO" id="GO:0000938">
    <property type="term" value="C:GARP complex"/>
    <property type="evidence" value="ECO:0007669"/>
    <property type="project" value="InterPro"/>
</dbReference>
<dbReference type="PANTHER" id="PTHR12820:SF0">
    <property type="entry name" value="VACUOLAR PROTEIN SORTING-ASSOCIATED PROTEIN 53 HOMOLOG"/>
    <property type="match status" value="1"/>
</dbReference>
<evidence type="ECO:0000256" key="3">
    <source>
        <dbReference type="ARBA" id="ARBA00008628"/>
    </source>
</evidence>
<dbReference type="InterPro" id="IPR039766">
    <property type="entry name" value="Vps53"/>
</dbReference>
<dbReference type="GO" id="GO:0042147">
    <property type="term" value="P:retrograde transport, endosome to Golgi"/>
    <property type="evidence" value="ECO:0007669"/>
    <property type="project" value="InterPro"/>
</dbReference>
<evidence type="ECO:0000256" key="6">
    <source>
        <dbReference type="ARBA" id="ARBA00023034"/>
    </source>
</evidence>
<dbReference type="GO" id="GO:0010008">
    <property type="term" value="C:endosome membrane"/>
    <property type="evidence" value="ECO:0007669"/>
    <property type="project" value="UniProtKB-SubCell"/>
</dbReference>
<keyword evidence="7" id="KW-0472">Membrane</keyword>
<comment type="subcellular location">
    <subcellularLocation>
        <location evidence="2">Endosome membrane</location>
        <topology evidence="2">Peripheral membrane protein</topology>
    </subcellularLocation>
    <subcellularLocation>
        <location evidence="1">Golgi apparatus</location>
        <location evidence="1">trans-Golgi network membrane</location>
        <topology evidence="1">Peripheral membrane protein</topology>
    </subcellularLocation>
</comment>
<dbReference type="InterPro" id="IPR007234">
    <property type="entry name" value="Vps53_N"/>
</dbReference>
<evidence type="ECO:0000256" key="5">
    <source>
        <dbReference type="ARBA" id="ARBA00022753"/>
    </source>
</evidence>
<sequence>MSSNGSVPDRQEDIIQFPDKTETVIREMCRTELCCPEQDLTAQINELFPTEQSLTQLDSVIAQVEEEIEDLDNELALLVESNASVRFEGEEALQNAHKAMEELEKSIESIRGKTKSSDEIVKEMTRDIKQLDVAKRNLTASITALHHLHILLSGVDSLGTWIERRDYCSISRQLPAILNVLQLFDGYREAEQIAVISSKLERLKQTLTIQLANDLKAAFQTGQISERVTDMCRVAAALEGNVKENFCKWFIDLQLSEYNVIYAENEEDGWLDKIDDRYKWYVRKLTDFERTGLANVFPADWDMARLMTKEFCNTTKDVLKKMMARRRQDLDWKLLGHAIQHTKMFEALLMKRFPAKNNIGFDKAIWIVFDDFLDVFIAEQEKTLRSFLEGCSNKIRSGAERPSREASTHAVPLPSSADMFLLLKKIITESNKLSSEPDALLKDVIGVVRMCLREYAAGCLTAFLHSSFRHSSNSTTLFNLMREESTQTRLTLDEQFLTCCILATADWCAETTLQLQEKLAQRITGIDLNQEMEQFYGITNQALAVLVQDVEGACDAALQTITKINWSAVDQVGDESPFVASIRSHLRNCIVCLRDMLSDRRKYFAHLCLKIATQLSHKFIGALFRCKNISTHGAEQLLLDAHSLKSFLLQLPSVNSAVAAKPPTAYVNSVNAALTKAELILKLVMTNLENPEEFVADYTKLLPTSDINEMQKVLEMRGIKRSEQAVVLSIYRRKLGISTDPPAASVSSSLTSSVSAASLSMPASASHAFNAVVSLASDGFADSSTSIEKLKRLEKLVRRN</sequence>
<dbReference type="InterPro" id="IPR038260">
    <property type="entry name" value="Vps53_C_sf"/>
</dbReference>
<dbReference type="InterPro" id="IPR031745">
    <property type="entry name" value="Vps53_C"/>
</dbReference>
<dbReference type="PANTHER" id="PTHR12820">
    <property type="entry name" value="VACUOLAR SORTING PROTEIN 53"/>
    <property type="match status" value="1"/>
</dbReference>
<dbReference type="AlphaFoldDB" id="A0A2A2LAN5"/>
<keyword evidence="6" id="KW-0333">Golgi apparatus</keyword>
<dbReference type="EMBL" id="LIAE01006975">
    <property type="protein sequence ID" value="PAV83250.1"/>
    <property type="molecule type" value="Genomic_DNA"/>
</dbReference>
<evidence type="ECO:0000256" key="7">
    <source>
        <dbReference type="ARBA" id="ARBA00023136"/>
    </source>
</evidence>
<name>A0A2A2LAN5_9BILA</name>
<evidence type="ECO:0000313" key="11">
    <source>
        <dbReference type="EMBL" id="PAV83250.1"/>
    </source>
</evidence>
<keyword evidence="5" id="KW-0967">Endosome</keyword>
<keyword evidence="8" id="KW-0175">Coiled coil</keyword>
<gene>
    <name evidence="11" type="ORF">WR25_04913</name>
</gene>
<evidence type="ECO:0000256" key="2">
    <source>
        <dbReference type="ARBA" id="ARBA00004481"/>
    </source>
</evidence>
<evidence type="ECO:0000259" key="10">
    <source>
        <dbReference type="Pfam" id="PF16854"/>
    </source>
</evidence>
<proteinExistence type="inferred from homology"/>
<comment type="similarity">
    <text evidence="3">Belongs to the VPS53 family.</text>
</comment>